<dbReference type="STRING" id="497964.CfE428DRAFT_1995"/>
<protein>
    <submittedName>
        <fullName evidence="10">ABC transporter-related protein</fullName>
    </submittedName>
</protein>
<evidence type="ECO:0000256" key="7">
    <source>
        <dbReference type="ARBA" id="ARBA00023065"/>
    </source>
</evidence>
<keyword evidence="4" id="KW-0547">Nucleotide-binding</keyword>
<dbReference type="Pfam" id="PF00005">
    <property type="entry name" value="ABC_tran"/>
    <property type="match status" value="1"/>
</dbReference>
<dbReference type="CDD" id="cd03259">
    <property type="entry name" value="ABC_Carb_Solutes_like"/>
    <property type="match status" value="1"/>
</dbReference>
<accession>B4CZA7</accession>
<evidence type="ECO:0000259" key="9">
    <source>
        <dbReference type="PROSITE" id="PS50893"/>
    </source>
</evidence>
<evidence type="ECO:0000256" key="6">
    <source>
        <dbReference type="ARBA" id="ARBA00023004"/>
    </source>
</evidence>
<evidence type="ECO:0000313" key="10">
    <source>
        <dbReference type="EMBL" id="EDY20798.1"/>
    </source>
</evidence>
<dbReference type="PROSITE" id="PS50893">
    <property type="entry name" value="ABC_TRANSPORTER_2"/>
    <property type="match status" value="1"/>
</dbReference>
<dbReference type="SUPFAM" id="SSF52540">
    <property type="entry name" value="P-loop containing nucleoside triphosphate hydrolases"/>
    <property type="match status" value="1"/>
</dbReference>
<dbReference type="GO" id="GO:0005524">
    <property type="term" value="F:ATP binding"/>
    <property type="evidence" value="ECO:0007669"/>
    <property type="project" value="UniProtKB-KW"/>
</dbReference>
<dbReference type="InterPro" id="IPR027417">
    <property type="entry name" value="P-loop_NTPase"/>
</dbReference>
<gene>
    <name evidence="10" type="ORF">CfE428DRAFT_1995</name>
</gene>
<dbReference type="RefSeq" id="WP_006979320.1">
    <property type="nucleotide sequence ID" value="NZ_ABVL01000004.1"/>
</dbReference>
<dbReference type="GO" id="GO:0015408">
    <property type="term" value="F:ABC-type ferric iron transporter activity"/>
    <property type="evidence" value="ECO:0007669"/>
    <property type="project" value="InterPro"/>
</dbReference>
<evidence type="ECO:0000256" key="8">
    <source>
        <dbReference type="ARBA" id="ARBA00023136"/>
    </source>
</evidence>
<keyword evidence="7" id="KW-0406">Ion transport</keyword>
<keyword evidence="8" id="KW-0472">Membrane</keyword>
<keyword evidence="6" id="KW-0408">Iron</keyword>
<dbReference type="Proteomes" id="UP000005824">
    <property type="component" value="Unassembled WGS sequence"/>
</dbReference>
<feature type="domain" description="ABC transporter" evidence="9">
    <location>
        <begin position="2"/>
        <end position="213"/>
    </location>
</feature>
<proteinExistence type="predicted"/>
<dbReference type="EMBL" id="ABVL01000004">
    <property type="protein sequence ID" value="EDY20798.1"/>
    <property type="molecule type" value="Genomic_DNA"/>
</dbReference>
<dbReference type="InterPro" id="IPR003593">
    <property type="entry name" value="AAA+_ATPase"/>
</dbReference>
<sequence length="214" mass="23365">MIQLESITWHAGNFRLEDIGFSIPTGSYGVLMGRTGSGKTTLLEIICGLRRPSAGRVRIGDRDVTEDPPAMRGIGYVPQDGALFPTMTVREQLGFALQVRRRAAAEIAQRVDQLATELGLTALLDRLPHHLSGGERQRVALGRALAAQPKVLLLDEPLSAIDEELRDDLAALLRRVQREHGVTALHITHSRAEADLLADVIFRLADGRVVGTVK</sequence>
<dbReference type="GO" id="GO:0016020">
    <property type="term" value="C:membrane"/>
    <property type="evidence" value="ECO:0007669"/>
    <property type="project" value="InterPro"/>
</dbReference>
<evidence type="ECO:0000313" key="11">
    <source>
        <dbReference type="Proteomes" id="UP000005824"/>
    </source>
</evidence>
<dbReference type="InterPro" id="IPR050093">
    <property type="entry name" value="ABC_SmlMolc_Importer"/>
</dbReference>
<dbReference type="SMART" id="SM00382">
    <property type="entry name" value="AAA"/>
    <property type="match status" value="1"/>
</dbReference>
<dbReference type="InterPro" id="IPR017871">
    <property type="entry name" value="ABC_transporter-like_CS"/>
</dbReference>
<dbReference type="InterPro" id="IPR015853">
    <property type="entry name" value="ABC_transpr_FbpC"/>
</dbReference>
<dbReference type="InterPro" id="IPR003439">
    <property type="entry name" value="ABC_transporter-like_ATP-bd"/>
</dbReference>
<dbReference type="AlphaFoldDB" id="B4CZA7"/>
<comment type="caution">
    <text evidence="10">The sequence shown here is derived from an EMBL/GenBank/DDBJ whole genome shotgun (WGS) entry which is preliminary data.</text>
</comment>
<evidence type="ECO:0000256" key="5">
    <source>
        <dbReference type="ARBA" id="ARBA00022840"/>
    </source>
</evidence>
<evidence type="ECO:0000256" key="1">
    <source>
        <dbReference type="ARBA" id="ARBA00022448"/>
    </source>
</evidence>
<keyword evidence="11" id="KW-1185">Reference proteome</keyword>
<dbReference type="GO" id="GO:0016887">
    <property type="term" value="F:ATP hydrolysis activity"/>
    <property type="evidence" value="ECO:0007669"/>
    <property type="project" value="InterPro"/>
</dbReference>
<reference evidence="10 11" key="1">
    <citation type="journal article" date="2011" name="J. Bacteriol.">
        <title>Genome sequence of Chthoniobacter flavus Ellin428, an aerobic heterotrophic soil bacterium.</title>
        <authorList>
            <person name="Kant R."/>
            <person name="van Passel M.W."/>
            <person name="Palva A."/>
            <person name="Lucas S."/>
            <person name="Lapidus A."/>
            <person name="Glavina Del Rio T."/>
            <person name="Dalin E."/>
            <person name="Tice H."/>
            <person name="Bruce D."/>
            <person name="Goodwin L."/>
            <person name="Pitluck S."/>
            <person name="Larimer F.W."/>
            <person name="Land M.L."/>
            <person name="Hauser L."/>
            <person name="Sangwan P."/>
            <person name="de Vos W.M."/>
            <person name="Janssen P.H."/>
            <person name="Smidt H."/>
        </authorList>
    </citation>
    <scope>NUCLEOTIDE SEQUENCE [LARGE SCALE GENOMIC DNA]</scope>
    <source>
        <strain evidence="10 11">Ellin428</strain>
    </source>
</reference>
<dbReference type="InParanoid" id="B4CZA7"/>
<organism evidence="10 11">
    <name type="scientific">Chthoniobacter flavus Ellin428</name>
    <dbReference type="NCBI Taxonomy" id="497964"/>
    <lineage>
        <taxon>Bacteria</taxon>
        <taxon>Pseudomonadati</taxon>
        <taxon>Verrucomicrobiota</taxon>
        <taxon>Spartobacteria</taxon>
        <taxon>Chthoniobacterales</taxon>
        <taxon>Chthoniobacteraceae</taxon>
        <taxon>Chthoniobacter</taxon>
    </lineage>
</organism>
<dbReference type="PANTHER" id="PTHR42781">
    <property type="entry name" value="SPERMIDINE/PUTRESCINE IMPORT ATP-BINDING PROTEIN POTA"/>
    <property type="match status" value="1"/>
</dbReference>
<dbReference type="eggNOG" id="COG3842">
    <property type="taxonomic scope" value="Bacteria"/>
</dbReference>
<evidence type="ECO:0000256" key="2">
    <source>
        <dbReference type="ARBA" id="ARBA00022475"/>
    </source>
</evidence>
<evidence type="ECO:0000256" key="3">
    <source>
        <dbReference type="ARBA" id="ARBA00022496"/>
    </source>
</evidence>
<keyword evidence="1" id="KW-0813">Transport</keyword>
<dbReference type="PANTHER" id="PTHR42781:SF4">
    <property type="entry name" value="SPERMIDINE_PUTRESCINE IMPORT ATP-BINDING PROTEIN POTA"/>
    <property type="match status" value="1"/>
</dbReference>
<dbReference type="Gene3D" id="3.40.50.300">
    <property type="entry name" value="P-loop containing nucleotide triphosphate hydrolases"/>
    <property type="match status" value="1"/>
</dbReference>
<keyword evidence="5" id="KW-0067">ATP-binding</keyword>
<name>B4CZA7_9BACT</name>
<keyword evidence="3" id="KW-0410">Iron transport</keyword>
<dbReference type="PROSITE" id="PS00211">
    <property type="entry name" value="ABC_TRANSPORTER_1"/>
    <property type="match status" value="1"/>
</dbReference>
<evidence type="ECO:0000256" key="4">
    <source>
        <dbReference type="ARBA" id="ARBA00022741"/>
    </source>
</evidence>
<keyword evidence="2" id="KW-1003">Cell membrane</keyword>